<feature type="binding site" evidence="5">
    <location>
        <position position="419"/>
    </location>
    <ligand>
        <name>Zn(2+)</name>
        <dbReference type="ChEBI" id="CHEBI:29105"/>
        <label>1</label>
    </ligand>
</feature>
<dbReference type="InterPro" id="IPR036971">
    <property type="entry name" value="PDEase_catalytic_dom_sf"/>
</dbReference>
<evidence type="ECO:0000256" key="2">
    <source>
        <dbReference type="ARBA" id="ARBA00022801"/>
    </source>
</evidence>
<dbReference type="InterPro" id="IPR002073">
    <property type="entry name" value="PDEase_catalytic_dom"/>
</dbReference>
<feature type="binding site" evidence="4">
    <location>
        <begin position="377"/>
        <end position="381"/>
    </location>
    <ligand>
        <name>AMP</name>
        <dbReference type="ChEBI" id="CHEBI:456215"/>
    </ligand>
</feature>
<feature type="compositionally biased region" description="Basic and acidic residues" evidence="6">
    <location>
        <begin position="31"/>
        <end position="68"/>
    </location>
</feature>
<feature type="compositionally biased region" description="Low complexity" evidence="6">
    <location>
        <begin position="241"/>
        <end position="253"/>
    </location>
</feature>
<feature type="region of interest" description="Disordered" evidence="6">
    <location>
        <begin position="232"/>
        <end position="253"/>
    </location>
</feature>
<comment type="caution">
    <text evidence="8">The sequence shown here is derived from an EMBL/GenBank/DDBJ whole genome shotgun (WGS) entry which is preliminary data.</text>
</comment>
<proteinExistence type="predicted"/>
<evidence type="ECO:0000313" key="9">
    <source>
        <dbReference type="Proteomes" id="UP000324800"/>
    </source>
</evidence>
<evidence type="ECO:0000256" key="6">
    <source>
        <dbReference type="SAM" id="MobiDB-lite"/>
    </source>
</evidence>
<dbReference type="OrthoDB" id="546632at2759"/>
<feature type="active site" description="Proton donor" evidence="3">
    <location>
        <position position="377"/>
    </location>
</feature>
<evidence type="ECO:0000313" key="8">
    <source>
        <dbReference type="EMBL" id="KAA6395238.1"/>
    </source>
</evidence>
<evidence type="ECO:0000256" key="1">
    <source>
        <dbReference type="ARBA" id="ARBA00022723"/>
    </source>
</evidence>
<feature type="binding site" evidence="5">
    <location>
        <position position="381"/>
    </location>
    <ligand>
        <name>Zn(2+)</name>
        <dbReference type="ChEBI" id="CHEBI:29105"/>
        <label>1</label>
    </ligand>
</feature>
<sequence length="745" mass="84664">NKVIPKSPTTKSQKYDTFGREQKDKKKVRERQKSILRKKDVDKDKDKDKEKIKDKDKDNLSEREKNKEKEAEKIKLIHKKTPAQEKLEKKLQINLNFLKKANDPPLPPLPLPTLFTLVCYEKALKGENKNSITHLFAYQVKSNSQISPSKALASPNMYPITPNTVLNRSNYSWIRGNNNGQSSQMSLQNMIGQSQGQESQLQLQQHNFSSSVFQFANSSSILNLQTSPSRQTIQTQQTMLSQPPQSVQYPSSISFASSQSSQTTNSFQLPSPEELLAQYGQEPIFLTQEESNWLLPHIVHFTDVDVFGVVKMLRICESLEFDAFKVAKATNGHPLCVTAYWLINKLGLPERTGVTKHVLQELLIRVDSLYNTNIPYHTNTHAADVVQMMYWLFVLNKSKIQMFFNAYDILASLLASAFHDTGHPGVSNPFLNNTNHPLAQAFNFRSPLENFHIYFALTIMRQVPQADVFQFITDTSHRLHFQKLMIDMVLATDASILYFTILKELRSRITAIQPPSEQHKTITPSNSKKMISFIIETPHPSAFPENFDYHVSHAMTYSPSLPNMQVDNQLPSPQTASALDLAHSDMDRTLFLQGLLVFADMGNQCRPIHIARKSTLAVQSEFFLQGDRERARHIPVSKFMDRNTSSGVEIGQSQVGYIDFLLGPIADAVSPTIGIDLKQVTYLNLNRSVWEHVAKKDESFLNTNFEELTKAGVDILWAIDEAFGNDDIDGYEVETIKRGRKKIKK</sequence>
<dbReference type="InterPro" id="IPR003607">
    <property type="entry name" value="HD/PDEase_dom"/>
</dbReference>
<evidence type="ECO:0000256" key="5">
    <source>
        <dbReference type="PIRSR" id="PIRSR623088-3"/>
    </source>
</evidence>
<dbReference type="PRINTS" id="PR00387">
    <property type="entry name" value="PDIESTERASE1"/>
</dbReference>
<dbReference type="CDD" id="cd00077">
    <property type="entry name" value="HDc"/>
    <property type="match status" value="1"/>
</dbReference>
<gene>
    <name evidence="8" type="ORF">EZS28_009229</name>
</gene>
<name>A0A5J4WK13_9EUKA</name>
<dbReference type="PANTHER" id="PTHR11347">
    <property type="entry name" value="CYCLIC NUCLEOTIDE PHOSPHODIESTERASE"/>
    <property type="match status" value="1"/>
</dbReference>
<feature type="binding site" evidence="4">
    <location>
        <position position="420"/>
    </location>
    <ligand>
        <name>AMP</name>
        <dbReference type="ChEBI" id="CHEBI:456215"/>
    </ligand>
</feature>
<feature type="non-terminal residue" evidence="8">
    <location>
        <position position="1"/>
    </location>
</feature>
<dbReference type="SUPFAM" id="SSF109604">
    <property type="entry name" value="HD-domain/PDEase-like"/>
    <property type="match status" value="1"/>
</dbReference>
<feature type="region of interest" description="Disordered" evidence="6">
    <location>
        <begin position="1"/>
        <end position="68"/>
    </location>
</feature>
<dbReference type="AlphaFoldDB" id="A0A5J4WK13"/>
<dbReference type="Pfam" id="PF00233">
    <property type="entry name" value="PDEase_I"/>
    <property type="match status" value="1"/>
</dbReference>
<evidence type="ECO:0000256" key="4">
    <source>
        <dbReference type="PIRSR" id="PIRSR623088-2"/>
    </source>
</evidence>
<dbReference type="Proteomes" id="UP000324800">
    <property type="component" value="Unassembled WGS sequence"/>
</dbReference>
<feature type="domain" description="PDEase" evidence="7">
    <location>
        <begin position="291"/>
        <end position="697"/>
    </location>
</feature>
<evidence type="ECO:0000256" key="3">
    <source>
        <dbReference type="PIRSR" id="PIRSR623088-1"/>
    </source>
</evidence>
<dbReference type="InterPro" id="IPR023088">
    <property type="entry name" value="PDEase"/>
</dbReference>
<dbReference type="EMBL" id="SNRW01001734">
    <property type="protein sequence ID" value="KAA6395238.1"/>
    <property type="molecule type" value="Genomic_DNA"/>
</dbReference>
<keyword evidence="2" id="KW-0378">Hydrolase</keyword>
<feature type="binding site" evidence="4">
    <location>
        <position position="654"/>
    </location>
    <ligand>
        <name>AMP</name>
        <dbReference type="ChEBI" id="CHEBI:456215"/>
    </ligand>
</feature>
<evidence type="ECO:0000259" key="7">
    <source>
        <dbReference type="PROSITE" id="PS51845"/>
    </source>
</evidence>
<dbReference type="GO" id="GO:0004114">
    <property type="term" value="F:3',5'-cyclic-nucleotide phosphodiesterase activity"/>
    <property type="evidence" value="ECO:0007669"/>
    <property type="project" value="InterPro"/>
</dbReference>
<feature type="compositionally biased region" description="Basic and acidic residues" evidence="6">
    <location>
        <begin position="13"/>
        <end position="24"/>
    </location>
</feature>
<feature type="binding site" evidence="5">
    <location>
        <position position="420"/>
    </location>
    <ligand>
        <name>Zn(2+)</name>
        <dbReference type="ChEBI" id="CHEBI:29105"/>
        <label>2</label>
    </ligand>
</feature>
<dbReference type="PROSITE" id="PS51845">
    <property type="entry name" value="PDEASE_I_2"/>
    <property type="match status" value="1"/>
</dbReference>
<feature type="binding site" evidence="5">
    <location>
        <position position="600"/>
    </location>
    <ligand>
        <name>Zn(2+)</name>
        <dbReference type="ChEBI" id="CHEBI:29105"/>
        <label>1</label>
    </ligand>
</feature>
<organism evidence="8 9">
    <name type="scientific">Streblomastix strix</name>
    <dbReference type="NCBI Taxonomy" id="222440"/>
    <lineage>
        <taxon>Eukaryota</taxon>
        <taxon>Metamonada</taxon>
        <taxon>Preaxostyla</taxon>
        <taxon>Oxymonadida</taxon>
        <taxon>Streblomastigidae</taxon>
        <taxon>Streblomastix</taxon>
    </lineage>
</organism>
<dbReference type="GO" id="GO:0046872">
    <property type="term" value="F:metal ion binding"/>
    <property type="evidence" value="ECO:0007669"/>
    <property type="project" value="UniProtKB-KW"/>
</dbReference>
<protein>
    <submittedName>
        <fullName evidence="8">3',5'-cyclic-nucleotide phosphodiesterase</fullName>
    </submittedName>
</protein>
<keyword evidence="1 5" id="KW-0479">Metal-binding</keyword>
<dbReference type="GO" id="GO:0007165">
    <property type="term" value="P:signal transduction"/>
    <property type="evidence" value="ECO:0007669"/>
    <property type="project" value="InterPro"/>
</dbReference>
<feature type="binding site" evidence="4">
    <location>
        <position position="600"/>
    </location>
    <ligand>
        <name>AMP</name>
        <dbReference type="ChEBI" id="CHEBI:456215"/>
    </ligand>
</feature>
<reference evidence="8 9" key="1">
    <citation type="submission" date="2019-03" db="EMBL/GenBank/DDBJ databases">
        <title>Single cell metagenomics reveals metabolic interactions within the superorganism composed of flagellate Streblomastix strix and complex community of Bacteroidetes bacteria on its surface.</title>
        <authorList>
            <person name="Treitli S.C."/>
            <person name="Kolisko M."/>
            <person name="Husnik F."/>
            <person name="Keeling P."/>
            <person name="Hampl V."/>
        </authorList>
    </citation>
    <scope>NUCLEOTIDE SEQUENCE [LARGE SCALE GENOMIC DNA]</scope>
    <source>
        <strain evidence="8">ST1C</strain>
    </source>
</reference>
<feature type="binding site" evidence="5">
    <location>
        <position position="420"/>
    </location>
    <ligand>
        <name>Zn(2+)</name>
        <dbReference type="ChEBI" id="CHEBI:29105"/>
        <label>1</label>
    </ligand>
</feature>
<accession>A0A5J4WK13</accession>
<dbReference type="Gene3D" id="1.10.1300.10">
    <property type="entry name" value="3'5'-cyclic nucleotide phosphodiesterase, catalytic domain"/>
    <property type="match status" value="1"/>
</dbReference>